<reference evidence="2" key="1">
    <citation type="submission" date="2018-08" db="EMBL/GenBank/DDBJ databases">
        <authorList>
            <consortium name="GenomeTrakr network: Whole genome sequencing for foodborne pathogen traceback"/>
        </authorList>
    </citation>
    <scope>NUCLEOTIDE SEQUENCE [LARGE SCALE GENOMIC DNA]</scope>
    <source>
        <strain evidence="2">FMA0132</strain>
    </source>
</reference>
<evidence type="ECO:0000313" key="2">
    <source>
        <dbReference type="EMBL" id="MIE68569.1"/>
    </source>
</evidence>
<dbReference type="Proteomes" id="UP000885362">
    <property type="component" value="Unassembled WGS sequence"/>
</dbReference>
<dbReference type="PANTHER" id="PTHR43581">
    <property type="entry name" value="ATP/GTP PHOSPHATASE"/>
    <property type="match status" value="1"/>
</dbReference>
<organism evidence="2">
    <name type="scientific">Salmonella diarizonae</name>
    <dbReference type="NCBI Taxonomy" id="59204"/>
    <lineage>
        <taxon>Bacteria</taxon>
        <taxon>Pseudomonadati</taxon>
        <taxon>Pseudomonadota</taxon>
        <taxon>Gammaproteobacteria</taxon>
        <taxon>Enterobacterales</taxon>
        <taxon>Enterobacteriaceae</taxon>
        <taxon>Salmonella</taxon>
    </lineage>
</organism>
<dbReference type="SUPFAM" id="SSF52540">
    <property type="entry name" value="P-loop containing nucleoside triphosphate hydrolases"/>
    <property type="match status" value="1"/>
</dbReference>
<dbReference type="InterPro" id="IPR038729">
    <property type="entry name" value="Rad50/SbcC_AAA"/>
</dbReference>
<dbReference type="AlphaFoldDB" id="A0A6C8XTC0"/>
<dbReference type="Pfam" id="PF13476">
    <property type="entry name" value="AAA_23"/>
    <property type="match status" value="1"/>
</dbReference>
<evidence type="ECO:0000259" key="1">
    <source>
        <dbReference type="SMART" id="SM00382"/>
    </source>
</evidence>
<dbReference type="PANTHER" id="PTHR43581:SF2">
    <property type="entry name" value="EXCINUCLEASE ATPASE SUBUNIT"/>
    <property type="match status" value="1"/>
</dbReference>
<dbReference type="InterPro" id="IPR051396">
    <property type="entry name" value="Bact_Antivir_Def_Nuclease"/>
</dbReference>
<feature type="domain" description="AAA+ ATPase" evidence="1">
    <location>
        <begin position="44"/>
        <end position="277"/>
    </location>
</feature>
<dbReference type="EMBL" id="RSHK01000002">
    <property type="protein sequence ID" value="MIE68569.1"/>
    <property type="molecule type" value="Genomic_DNA"/>
</dbReference>
<dbReference type="GO" id="GO:0006302">
    <property type="term" value="P:double-strand break repair"/>
    <property type="evidence" value="ECO:0007669"/>
    <property type="project" value="InterPro"/>
</dbReference>
<dbReference type="InterPro" id="IPR003593">
    <property type="entry name" value="AAA+_ATPase"/>
</dbReference>
<accession>A0A6C8XTC0</accession>
<dbReference type="InterPro" id="IPR027417">
    <property type="entry name" value="P-loop_NTPase"/>
</dbReference>
<dbReference type="GO" id="GO:0016887">
    <property type="term" value="F:ATP hydrolysis activity"/>
    <property type="evidence" value="ECO:0007669"/>
    <property type="project" value="InterPro"/>
</dbReference>
<sequence>MSISMAKIKDCWRHVSMRKGFRNKIKQISMKNVELYEDTDININSALISICGRNGIGKTSLLKLLYKVISKNNNDIGMFESCNIDSVAINIDINGVSQTFIGNNEHRFSNVEYFDSSSLALKILDEIKLSPDKNGWFNTSEPYLYEDDYLFFIRRITGKKYEEVKVHEVEGIIDDIAFPFFEVKEKGTVDYYSSERMGQGEHKLLISIWKLINVEQNSIIFIEEPESFICPVSQTAYMDFLAYIIDLKKIHVVMATHSEHILKSQGLDSVFVLDKKSKKYSLSKCSDNYEYFNTLGLSPEKKNIFLVEDDFAKLVLEYILKKGDVYLFATSYIHSLGGESNIKKVIEHYKEHSGLSIVAVFDADQAYDKGIFSGSINKVFLPSMGKSSPEEEIISCIKQNITDYAKKLNLNADELCETIDSITCDHHDFFTMLYGALNNKPLSTLKDEAIQIWLEKNIYDINRFIFCLKNINCKIKMNIKEKIESEDFRYAESLDGLYRFKVDEQFNSFTAAAYPIKFKHKPDLGEIIVCIVNE</sequence>
<gene>
    <name evidence="2" type="ORF">EL06_03455</name>
</gene>
<dbReference type="SMART" id="SM00382">
    <property type="entry name" value="AAA"/>
    <property type="match status" value="1"/>
</dbReference>
<dbReference type="Gene3D" id="3.40.50.300">
    <property type="entry name" value="P-loop containing nucleotide triphosphate hydrolases"/>
    <property type="match status" value="2"/>
</dbReference>
<comment type="caution">
    <text evidence="2">The sequence shown here is derived from an EMBL/GenBank/DDBJ whole genome shotgun (WGS) entry which is preliminary data.</text>
</comment>
<proteinExistence type="predicted"/>
<name>A0A6C8XTC0_SALDZ</name>
<protein>
    <recommendedName>
        <fullName evidence="1">AAA+ ATPase domain-containing protein</fullName>
    </recommendedName>
</protein>